<comment type="subunit">
    <text evidence="4 15">Monomer.</text>
</comment>
<evidence type="ECO:0000256" key="14">
    <source>
        <dbReference type="ARBA" id="ARBA00048359"/>
    </source>
</evidence>
<evidence type="ECO:0000256" key="11">
    <source>
        <dbReference type="ARBA" id="ARBA00022917"/>
    </source>
</evidence>
<dbReference type="NCBIfam" id="TIGR00392">
    <property type="entry name" value="ileS"/>
    <property type="match status" value="1"/>
</dbReference>
<sequence length="1048" mass="121947">MPFEKLEDVKNIPQEEEKLIEFWRENKIFEKSLKIREGKPRFVFYEGPPTANGKPGVHHGLSRIYKDTVLRFKSLTGYYVPRRGGWDTQGLPVEIEVEKMLGIHTKREIEEFGIEKFNQLCKESVMKYVDDWEKMTERIGFWLDMKNAYKTYENYYLETIWWILKEVFNKGLLYEGHKVVPYCPRCGTTLSSHEVALGYKKVKDPSIYVFFPVVDERFPDTNLLVWTTTPWTLPSNVAAAVNPEFTYILVEFDGKKVILEKTRAHAILGHEGVDYKLIDEFKGRDLEGIKYEPPFRYIELNNEDEGKAFRVVLADFVTNEDGSGIVHIAPAFGEDDLNVGKAYNLPMIQLVDLEGKLTEGPYKGKFVKDADPLLIEDLKKRGLLFKKELYEHDYPFCWRCGTPLLYYAKGSWFIKMSALREELVKNNETVNWFPESIKYGRFGNWLANINDWALSRERYWGTPLNIWKCENCGHVESIGSIKELQEKAIEEVPDDIELHKPYVDRIHLKCPKCGSTMSRVPEVIDVWFDSGAMPFAQLHYPFENVLEFEQNFPADFITEAIDQTRGWFYSLLAISTLVKGVAPYKTVMCLELILDEKGQKMSKSKGNVIDPWTILNVQGADAFRWAIYTASPPWLPRRFGPNVVNDAMKEFIIPLRNVYSFFSMYANLDKFNPRDVKYVPVNERHILDKWIIARVEEINKEVWDRFDKFEITPLTKDIQKFVDDLSNWYVRRSRRRFWKSENDEDKISAYLTLYEVLVKLSYILAPFTPFLSESLYQRLVRTIYPEMPESVHLTDYPKPNETLIDQNLIENMELVIEITSMGRSLRKDSKIKVRQPLSKLVVVLNSDVHKEFVIENIPVIAEELNVKEIVLDNSIEPYGEVNLKPNLPVLGQTYGNKLPKIVQNLSDQKVINALLKEGFAQIEVDNEPLRLTMGDVFVEVKGKNNYIGAFENGNFVFLDTTLTDDLIKEGISREIIHTIQNMRKEANYDIADRIITAISPKDDIIKEFEDYIKEETLSTEIKEDLEEFDISNSLEANEKTYTIKLKKI</sequence>
<dbReference type="PRINTS" id="PR00984">
    <property type="entry name" value="TRNASYNTHILE"/>
</dbReference>
<evidence type="ECO:0000256" key="8">
    <source>
        <dbReference type="ARBA" id="ARBA00022741"/>
    </source>
</evidence>
<dbReference type="Pfam" id="PF00133">
    <property type="entry name" value="tRNA-synt_1"/>
    <property type="match status" value="1"/>
</dbReference>
<dbReference type="CDD" id="cd00818">
    <property type="entry name" value="IleRS_core"/>
    <property type="match status" value="1"/>
</dbReference>
<feature type="domain" description="Aminoacyl-tRNA synthetase class Ia" evidence="16">
    <location>
        <begin position="19"/>
        <end position="630"/>
    </location>
</feature>
<evidence type="ECO:0000256" key="1">
    <source>
        <dbReference type="ARBA" id="ARBA00001947"/>
    </source>
</evidence>
<dbReference type="HAMAP" id="MF_02003">
    <property type="entry name" value="Ile_tRNA_synth_type2"/>
    <property type="match status" value="1"/>
</dbReference>
<keyword evidence="5 15" id="KW-0963">Cytoplasm</keyword>
<dbReference type="Gene3D" id="1.10.730.10">
    <property type="entry name" value="Isoleucyl-tRNA Synthetase, Domain 1"/>
    <property type="match status" value="1"/>
</dbReference>
<evidence type="ECO:0000256" key="6">
    <source>
        <dbReference type="ARBA" id="ARBA00022598"/>
    </source>
</evidence>
<evidence type="ECO:0000256" key="5">
    <source>
        <dbReference type="ARBA" id="ARBA00022490"/>
    </source>
</evidence>
<evidence type="ECO:0000256" key="3">
    <source>
        <dbReference type="ARBA" id="ARBA00007078"/>
    </source>
</evidence>
<reference evidence="18 19" key="1">
    <citation type="submission" date="2018-01" db="EMBL/GenBank/DDBJ databases">
        <title>Metagenomic assembled genomes from two thermal pools in the Uzon Caldera, Kamchatka, Russia.</title>
        <authorList>
            <person name="Wilkins L."/>
            <person name="Ettinger C."/>
        </authorList>
    </citation>
    <scope>NUCLEOTIDE SEQUENCE [LARGE SCALE GENOMIC DNA]</scope>
    <source>
        <strain evidence="18">ZAV-07</strain>
    </source>
</reference>
<protein>
    <recommendedName>
        <fullName evidence="15">Isoleucine--tRNA ligase</fullName>
        <ecNumber evidence="15">6.1.1.5</ecNumber>
    </recommendedName>
    <alternativeName>
        <fullName evidence="15">Isoleucyl-tRNA synthetase</fullName>
        <shortName evidence="15">IleRS</shortName>
    </alternativeName>
</protein>
<comment type="catalytic activity">
    <reaction evidence="14 15">
        <text>tRNA(Ile) + L-isoleucine + ATP = L-isoleucyl-tRNA(Ile) + AMP + diphosphate</text>
        <dbReference type="Rhea" id="RHEA:11060"/>
        <dbReference type="Rhea" id="RHEA-COMP:9666"/>
        <dbReference type="Rhea" id="RHEA-COMP:9695"/>
        <dbReference type="ChEBI" id="CHEBI:30616"/>
        <dbReference type="ChEBI" id="CHEBI:33019"/>
        <dbReference type="ChEBI" id="CHEBI:58045"/>
        <dbReference type="ChEBI" id="CHEBI:78442"/>
        <dbReference type="ChEBI" id="CHEBI:78528"/>
        <dbReference type="ChEBI" id="CHEBI:456215"/>
        <dbReference type="EC" id="6.1.1.5"/>
    </reaction>
</comment>
<keyword evidence="9 15" id="KW-0862">Zinc</keyword>
<dbReference type="Gene3D" id="3.40.50.620">
    <property type="entry name" value="HUPs"/>
    <property type="match status" value="2"/>
</dbReference>
<dbReference type="InterPro" id="IPR014729">
    <property type="entry name" value="Rossmann-like_a/b/a_fold"/>
</dbReference>
<evidence type="ECO:0000256" key="2">
    <source>
        <dbReference type="ARBA" id="ARBA00004496"/>
    </source>
</evidence>
<dbReference type="InterPro" id="IPR023586">
    <property type="entry name" value="Ile-tRNA-ligase_type2"/>
</dbReference>
<dbReference type="InterPro" id="IPR002300">
    <property type="entry name" value="aa-tRNA-synth_Ia"/>
</dbReference>
<comment type="function">
    <text evidence="13 15">Catalyzes the attachment of isoleucine to tRNA(Ile). As IleRS can inadvertently accommodate and process structurally similar amino acids such as valine, to avoid such errors it has two additional distinct tRNA(Ile)-dependent editing activities. One activity is designated as 'pretransfer' editing and involves the hydrolysis of activated Val-AMP. The other activity is designated 'posttransfer' editing and involves deacylation of mischarged Val-tRNA(Ile).</text>
</comment>
<comment type="cofactor">
    <cofactor evidence="1 15">
        <name>Zn(2+)</name>
        <dbReference type="ChEBI" id="CHEBI:29105"/>
    </cofactor>
</comment>
<dbReference type="FunFam" id="3.40.50.620:FF:000075">
    <property type="entry name" value="Isoleucine--tRNA ligase"/>
    <property type="match status" value="1"/>
</dbReference>
<dbReference type="GO" id="GO:0005737">
    <property type="term" value="C:cytoplasm"/>
    <property type="evidence" value="ECO:0007669"/>
    <property type="project" value="UniProtKB-SubCell"/>
</dbReference>
<dbReference type="GO" id="GO:0000049">
    <property type="term" value="F:tRNA binding"/>
    <property type="evidence" value="ECO:0007669"/>
    <property type="project" value="InterPro"/>
</dbReference>
<keyword evidence="6 15" id="KW-0436">Ligase</keyword>
<organism evidence="18 19">
    <name type="scientific">Caldisericum exile</name>
    <dbReference type="NCBI Taxonomy" id="693075"/>
    <lineage>
        <taxon>Bacteria</taxon>
        <taxon>Pseudomonadati</taxon>
        <taxon>Caldisericota/Cryosericota group</taxon>
        <taxon>Caldisericota</taxon>
        <taxon>Caldisericia</taxon>
        <taxon>Caldisericales</taxon>
        <taxon>Caldisericaceae</taxon>
        <taxon>Caldisericum</taxon>
    </lineage>
</organism>
<keyword evidence="7 15" id="KW-0479">Metal-binding</keyword>
<evidence type="ECO:0000256" key="13">
    <source>
        <dbReference type="ARBA" id="ARBA00025217"/>
    </source>
</evidence>
<dbReference type="SUPFAM" id="SSF47323">
    <property type="entry name" value="Anticodon-binding domain of a subclass of class I aminoacyl-tRNA synthetases"/>
    <property type="match status" value="1"/>
</dbReference>
<keyword evidence="10 15" id="KW-0067">ATP-binding</keyword>
<dbReference type="GO" id="GO:0006428">
    <property type="term" value="P:isoleucyl-tRNA aminoacylation"/>
    <property type="evidence" value="ECO:0007669"/>
    <property type="project" value="UniProtKB-UniRule"/>
</dbReference>
<dbReference type="PANTHER" id="PTHR42780">
    <property type="entry name" value="SOLEUCYL-TRNA SYNTHETASE"/>
    <property type="match status" value="1"/>
</dbReference>
<dbReference type="EC" id="6.1.1.5" evidence="15"/>
<evidence type="ECO:0000256" key="12">
    <source>
        <dbReference type="ARBA" id="ARBA00023146"/>
    </source>
</evidence>
<dbReference type="AlphaFoldDB" id="A0A2J6WDZ5"/>
<dbReference type="GO" id="GO:0002161">
    <property type="term" value="F:aminoacyl-tRNA deacylase activity"/>
    <property type="evidence" value="ECO:0007669"/>
    <property type="project" value="InterPro"/>
</dbReference>
<dbReference type="SUPFAM" id="SSF50677">
    <property type="entry name" value="ValRS/IleRS/LeuRS editing domain"/>
    <property type="match status" value="1"/>
</dbReference>
<dbReference type="PANTHER" id="PTHR42780:SF1">
    <property type="entry name" value="ISOLEUCINE--TRNA LIGASE, CYTOPLASMIC"/>
    <property type="match status" value="1"/>
</dbReference>
<evidence type="ECO:0000259" key="16">
    <source>
        <dbReference type="Pfam" id="PF00133"/>
    </source>
</evidence>
<keyword evidence="11 15" id="KW-0648">Protein biosynthesis</keyword>
<keyword evidence="12 15" id="KW-0030">Aminoacyl-tRNA synthetase</keyword>
<evidence type="ECO:0000256" key="9">
    <source>
        <dbReference type="ARBA" id="ARBA00022833"/>
    </source>
</evidence>
<dbReference type="InterPro" id="IPR009080">
    <property type="entry name" value="tRNAsynth_Ia_anticodon-bd"/>
</dbReference>
<dbReference type="FunFam" id="3.40.50.620:FF:000063">
    <property type="entry name" value="Isoleucine--tRNA ligase"/>
    <property type="match status" value="1"/>
</dbReference>
<gene>
    <name evidence="15" type="primary">ileS</name>
    <name evidence="18" type="ORF">C0189_03975</name>
</gene>
<dbReference type="SUPFAM" id="SSF52374">
    <property type="entry name" value="Nucleotidylyl transferase"/>
    <property type="match status" value="1"/>
</dbReference>
<proteinExistence type="inferred from homology"/>
<feature type="binding site" evidence="15">
    <location>
        <position position="603"/>
    </location>
    <ligand>
        <name>ATP</name>
        <dbReference type="ChEBI" id="CHEBI:30616"/>
    </ligand>
</feature>
<dbReference type="Proteomes" id="UP000237040">
    <property type="component" value="Unassembled WGS sequence"/>
</dbReference>
<comment type="caution">
    <text evidence="18">The sequence shown here is derived from an EMBL/GenBank/DDBJ whole genome shotgun (WGS) entry which is preliminary data.</text>
</comment>
<dbReference type="Pfam" id="PF08264">
    <property type="entry name" value="Anticodon_1"/>
    <property type="match status" value="1"/>
</dbReference>
<comment type="domain">
    <text evidence="15">IleRS has two distinct active sites: one for aminoacylation and one for editing. The misactivated valine is translocated from the active site to the editing site, which sterically excludes the correctly activated isoleucine. The single editing site contains two valyl binding pockets, one specific for each substrate (Val-AMP or Val-tRNA(Ile)).</text>
</comment>
<evidence type="ECO:0000256" key="7">
    <source>
        <dbReference type="ARBA" id="ARBA00022723"/>
    </source>
</evidence>
<evidence type="ECO:0000259" key="17">
    <source>
        <dbReference type="Pfam" id="PF08264"/>
    </source>
</evidence>
<comment type="similarity">
    <text evidence="3 15">Belongs to the class-I aminoacyl-tRNA synthetase family. IleS type 2 subfamily.</text>
</comment>
<dbReference type="InterPro" id="IPR013155">
    <property type="entry name" value="M/V/L/I-tRNA-synth_anticd-bd"/>
</dbReference>
<dbReference type="EMBL" id="PNIL01000058">
    <property type="protein sequence ID" value="PMP67054.1"/>
    <property type="molecule type" value="Genomic_DNA"/>
</dbReference>
<dbReference type="RefSeq" id="WP_424586784.1">
    <property type="nucleotide sequence ID" value="NZ_JBNAUB010000012.1"/>
</dbReference>
<feature type="short sequence motif" description="'KMSKS' region" evidence="15">
    <location>
        <begin position="600"/>
        <end position="604"/>
    </location>
</feature>
<dbReference type="InterPro" id="IPR002301">
    <property type="entry name" value="Ile-tRNA-ligase"/>
</dbReference>
<evidence type="ECO:0000313" key="19">
    <source>
        <dbReference type="Proteomes" id="UP000237040"/>
    </source>
</evidence>
<dbReference type="CDD" id="cd07961">
    <property type="entry name" value="Anticodon_Ia_Ile_ABEc"/>
    <property type="match status" value="1"/>
</dbReference>
<evidence type="ECO:0000256" key="4">
    <source>
        <dbReference type="ARBA" id="ARBA00011245"/>
    </source>
</evidence>
<feature type="domain" description="Methionyl/Valyl/Leucyl/Isoleucyl-tRNA synthetase anticodon-binding" evidence="17">
    <location>
        <begin position="688"/>
        <end position="839"/>
    </location>
</feature>
<name>A0A2J6WDZ5_9BACT</name>
<evidence type="ECO:0000256" key="15">
    <source>
        <dbReference type="HAMAP-Rule" id="MF_02003"/>
    </source>
</evidence>
<dbReference type="GO" id="GO:0004822">
    <property type="term" value="F:isoleucine-tRNA ligase activity"/>
    <property type="evidence" value="ECO:0007669"/>
    <property type="project" value="UniProtKB-UniRule"/>
</dbReference>
<dbReference type="Pfam" id="PF19302">
    <property type="entry name" value="DUF5915"/>
    <property type="match status" value="1"/>
</dbReference>
<feature type="short sequence motif" description="'HIGH' region" evidence="15">
    <location>
        <begin position="49"/>
        <end position="59"/>
    </location>
</feature>
<dbReference type="GO" id="GO:0005524">
    <property type="term" value="F:ATP binding"/>
    <property type="evidence" value="ECO:0007669"/>
    <property type="project" value="UniProtKB-UniRule"/>
</dbReference>
<evidence type="ECO:0000256" key="10">
    <source>
        <dbReference type="ARBA" id="ARBA00022840"/>
    </source>
</evidence>
<comment type="subcellular location">
    <subcellularLocation>
        <location evidence="2 15">Cytoplasm</location>
    </subcellularLocation>
</comment>
<dbReference type="InterPro" id="IPR033709">
    <property type="entry name" value="Anticodon_Ile_ABEc"/>
</dbReference>
<accession>A0A2J6WDZ5</accession>
<evidence type="ECO:0000313" key="18">
    <source>
        <dbReference type="EMBL" id="PMP67054.1"/>
    </source>
</evidence>
<keyword evidence="8 15" id="KW-0547">Nucleotide-binding</keyword>
<dbReference type="GO" id="GO:0008270">
    <property type="term" value="F:zinc ion binding"/>
    <property type="evidence" value="ECO:0007669"/>
    <property type="project" value="UniProtKB-UniRule"/>
</dbReference>
<dbReference type="InterPro" id="IPR009008">
    <property type="entry name" value="Val/Leu/Ile-tRNA-synth_edit"/>
</dbReference>